<evidence type="ECO:0000313" key="4">
    <source>
        <dbReference type="EMBL" id="GGC87792.1"/>
    </source>
</evidence>
<sequence length="1460" mass="157543">MELDRLEVVLDGDITPFEEKLNQFTGKLDGLMGRIQRSSAEGVGGVEKNLSSDAGFSKFNQNIEKLNQNLEKTFSKMEQTAKSNGTKVGDSLASGVSKGSTKMTKDVEDAVAKINIKMQQAQAAQKRLANLQSDRSGAKISGDGKATSRFDEQIAKAQIAMNKSQTEAQSIVRGLKREYDAIPSSLSAISTKMEANEAQIEKMRAKVKALNQEMKSQVQPTGNFETGTWKQTGVKGTKSSAKTAEAIEKQSAKMDKMIAENDRLQQSYAQFEDRATALKSALGSVNTELGKVSSKSKMATNGMNNLSGNVKKTEGVFNRMKGAISNSVGNLGNIFRRQSSSVSGSTNQMSNSLGGFSRRLTSIVKQVFVFGLIYKGLSLLSKGLFGALSTNAQFSSSLNQIKVNLLTAFYPIYQAILPALNALMSALATVTGYIAGFISTLFGVDIGSAFGGAQGLMDATQALNDTGGAASDASDDYDEMADSIRESNKEMKKQHDKSEKARKAAEKLKRALMGFDEINVLGLDTNEFEKEEFEPQEIPKKPKNTGGSSPWANFGSAAIPDTPKWLTDFAKKFQDVLSKLFDPIKQAWDAQGKKVIDAFKYALSEVIGLIQAIGRSFMDVWTNGTGQRFVENLLILLADVLNIIGDIAGAFRRAWEDNGRGTALIQSFFDMFNAILELLHAIATAFRDAWNDNGLGQSIAANILEIFTNINNIIGNLANQFKKAWNEGGKGESIFKTILKMVDGILGNINNITKATADWARTLDFTPLLSSIDGLLKSIEPLTKNIGDGLEWFYKNVLLPLASFTIEDLIPAFLNALAGAIDLINGVIEGLKPAAEFLWNSFLKPLAEWTGGIVVDVLNAVGDALSSIGQWISEHAEGFSNFVLTLGAFATIIGGASMLSGIAGFVSGVFNIITSIKSLSGLFTLVQYGLSSLVGLLGGPVVVAIAAVVAAFVLAYKNCEPFRTFINNLLGDIKNFAEKIYNEYIKPALDEVVNAFQAAMQKIKDFWDKYGEQFITAVKNVWNVIYGVFKAALDLIWSIIKPWLEMFGNQFKNIFDVVVGIVKVGWDLIKGVFDGAFKIITGLIKVFTGIFSGDFETALDGVKDIFSGTWKIITSGFEAFIDTIVVIAKGIGNALINPIAGAVNGVIGGVNWVLSAVGSDWRVPTWDAPHFYAKGTNYHPGGPAVVNDGQGSNWQEMYRLPNGQVGAFPRKKNLMVNLPKGTQVLPGDLSAKVLPNYAGGVFDTFKNFFKNGFDKAKGVASDIWNVISNPGVLVDMAMDKFVSFTGLFEPITSIVSGVVSTAKTAVVNMVVDFINGFTGFSNGGLIEQFGLYQIAEGNNPEMVIPLSKPQLAFDRMNEALDYMGFDLSMPDVLKSADSGSTASGSFSKNTASAKFDGGTNYDGLAQAIIAAIQSGQMTTNSNGTQTFNVTVEVEKEAIGRAAVNYMNEQIEKTNTSPLNL</sequence>
<feature type="transmembrane region" description="Helical" evidence="3">
    <location>
        <begin position="933"/>
        <end position="956"/>
    </location>
</feature>
<keyword evidence="3" id="KW-0472">Membrane</keyword>
<dbReference type="SUPFAM" id="SSF48371">
    <property type="entry name" value="ARM repeat"/>
    <property type="match status" value="1"/>
</dbReference>
<accession>A0ABQ1NZL6</accession>
<organism evidence="4 5">
    <name type="scientific">Enterococcus wangshanyuanii</name>
    <dbReference type="NCBI Taxonomy" id="2005703"/>
    <lineage>
        <taxon>Bacteria</taxon>
        <taxon>Bacillati</taxon>
        <taxon>Bacillota</taxon>
        <taxon>Bacilli</taxon>
        <taxon>Lactobacillales</taxon>
        <taxon>Enterococcaceae</taxon>
        <taxon>Enterococcus</taxon>
    </lineage>
</organism>
<evidence type="ECO:0000313" key="5">
    <source>
        <dbReference type="Proteomes" id="UP000630615"/>
    </source>
</evidence>
<keyword evidence="3" id="KW-0812">Transmembrane</keyword>
<proteinExistence type="predicted"/>
<dbReference type="RefSeq" id="WP_088269537.1">
    <property type="nucleotide sequence ID" value="NZ_BMKI01000002.1"/>
</dbReference>
<gene>
    <name evidence="4" type="ORF">GCM10011573_16760</name>
</gene>
<name>A0ABQ1NZL6_9ENTE</name>
<keyword evidence="3" id="KW-1133">Transmembrane helix</keyword>
<evidence type="ECO:0000256" key="3">
    <source>
        <dbReference type="SAM" id="Phobius"/>
    </source>
</evidence>
<feature type="region of interest" description="Disordered" evidence="2">
    <location>
        <begin position="216"/>
        <end position="243"/>
    </location>
</feature>
<evidence type="ECO:0000256" key="1">
    <source>
        <dbReference type="SAM" id="Coils"/>
    </source>
</evidence>
<dbReference type="Proteomes" id="UP000630615">
    <property type="component" value="Unassembled WGS sequence"/>
</dbReference>
<feature type="coiled-coil region" evidence="1">
    <location>
        <begin position="247"/>
        <end position="281"/>
    </location>
</feature>
<dbReference type="InterPro" id="IPR016024">
    <property type="entry name" value="ARM-type_fold"/>
</dbReference>
<feature type="compositionally biased region" description="Polar residues" evidence="2">
    <location>
        <begin position="216"/>
        <end position="231"/>
    </location>
</feature>
<evidence type="ECO:0000256" key="2">
    <source>
        <dbReference type="SAM" id="MobiDB-lite"/>
    </source>
</evidence>
<feature type="coiled-coil region" evidence="1">
    <location>
        <begin position="481"/>
        <end position="511"/>
    </location>
</feature>
<evidence type="ECO:0008006" key="6">
    <source>
        <dbReference type="Google" id="ProtNLM"/>
    </source>
</evidence>
<feature type="coiled-coil region" evidence="1">
    <location>
        <begin position="186"/>
        <end position="213"/>
    </location>
</feature>
<keyword evidence="5" id="KW-1185">Reference proteome</keyword>
<dbReference type="EMBL" id="BMKI01000002">
    <property type="protein sequence ID" value="GGC87792.1"/>
    <property type="molecule type" value="Genomic_DNA"/>
</dbReference>
<feature type="transmembrane region" description="Helical" evidence="3">
    <location>
        <begin position="882"/>
        <end position="913"/>
    </location>
</feature>
<keyword evidence="1" id="KW-0175">Coiled coil</keyword>
<comment type="caution">
    <text evidence="4">The sequence shown here is derived from an EMBL/GenBank/DDBJ whole genome shotgun (WGS) entry which is preliminary data.</text>
</comment>
<reference evidence="5" key="1">
    <citation type="journal article" date="2019" name="Int. J. Syst. Evol. Microbiol.">
        <title>The Global Catalogue of Microorganisms (GCM) 10K type strain sequencing project: providing services to taxonomists for standard genome sequencing and annotation.</title>
        <authorList>
            <consortium name="The Broad Institute Genomics Platform"/>
            <consortium name="The Broad Institute Genome Sequencing Center for Infectious Disease"/>
            <person name="Wu L."/>
            <person name="Ma J."/>
        </authorList>
    </citation>
    <scope>NUCLEOTIDE SEQUENCE [LARGE SCALE GENOMIC DNA]</scope>
    <source>
        <strain evidence="5">CGMCC 1.15942</strain>
    </source>
</reference>
<feature type="region of interest" description="Disordered" evidence="2">
    <location>
        <begin position="81"/>
        <end position="100"/>
    </location>
</feature>
<protein>
    <recommendedName>
        <fullName evidence="6">Phage tail protein</fullName>
    </recommendedName>
</protein>